<evidence type="ECO:0000313" key="2">
    <source>
        <dbReference type="EMBL" id="GBP63431.1"/>
    </source>
</evidence>
<protein>
    <submittedName>
        <fullName evidence="2">Uncharacterized protein</fullName>
    </submittedName>
</protein>
<keyword evidence="3" id="KW-1185">Reference proteome</keyword>
<feature type="compositionally biased region" description="Gly residues" evidence="1">
    <location>
        <begin position="11"/>
        <end position="20"/>
    </location>
</feature>
<organism evidence="2 3">
    <name type="scientific">Eumeta variegata</name>
    <name type="common">Bagworm moth</name>
    <name type="synonym">Eumeta japonica</name>
    <dbReference type="NCBI Taxonomy" id="151549"/>
    <lineage>
        <taxon>Eukaryota</taxon>
        <taxon>Metazoa</taxon>
        <taxon>Ecdysozoa</taxon>
        <taxon>Arthropoda</taxon>
        <taxon>Hexapoda</taxon>
        <taxon>Insecta</taxon>
        <taxon>Pterygota</taxon>
        <taxon>Neoptera</taxon>
        <taxon>Endopterygota</taxon>
        <taxon>Lepidoptera</taxon>
        <taxon>Glossata</taxon>
        <taxon>Ditrysia</taxon>
        <taxon>Tineoidea</taxon>
        <taxon>Psychidae</taxon>
        <taxon>Oiketicinae</taxon>
        <taxon>Eumeta</taxon>
    </lineage>
</organism>
<dbReference type="Proteomes" id="UP000299102">
    <property type="component" value="Unassembled WGS sequence"/>
</dbReference>
<accession>A0A4C1XHK1</accession>
<dbReference type="EMBL" id="BGZK01000869">
    <property type="protein sequence ID" value="GBP63431.1"/>
    <property type="molecule type" value="Genomic_DNA"/>
</dbReference>
<comment type="caution">
    <text evidence="2">The sequence shown here is derived from an EMBL/GenBank/DDBJ whole genome shotgun (WGS) entry which is preliminary data.</text>
</comment>
<sequence length="86" mass="8670">MITGLKIRTRSGGGAGGAGGAQNLIRPNSRFGGMNSFHSGGGAPAPFKSPECRGDRPLCGLNAPPREAGVQRSAGRRAARPAPSSQ</sequence>
<evidence type="ECO:0000313" key="3">
    <source>
        <dbReference type="Proteomes" id="UP000299102"/>
    </source>
</evidence>
<proteinExistence type="predicted"/>
<gene>
    <name evidence="2" type="ORF">EVAR_35321_1</name>
</gene>
<feature type="region of interest" description="Disordered" evidence="1">
    <location>
        <begin position="1"/>
        <end position="86"/>
    </location>
</feature>
<dbReference type="AlphaFoldDB" id="A0A4C1XHK1"/>
<evidence type="ECO:0000256" key="1">
    <source>
        <dbReference type="SAM" id="MobiDB-lite"/>
    </source>
</evidence>
<name>A0A4C1XHK1_EUMVA</name>
<reference evidence="2 3" key="1">
    <citation type="journal article" date="2019" name="Commun. Biol.">
        <title>The bagworm genome reveals a unique fibroin gene that provides high tensile strength.</title>
        <authorList>
            <person name="Kono N."/>
            <person name="Nakamura H."/>
            <person name="Ohtoshi R."/>
            <person name="Tomita M."/>
            <person name="Numata K."/>
            <person name="Arakawa K."/>
        </authorList>
    </citation>
    <scope>NUCLEOTIDE SEQUENCE [LARGE SCALE GENOMIC DNA]</scope>
</reference>